<dbReference type="WBParaSite" id="PSAMB.scaffold526size48011.g6666.t1">
    <property type="protein sequence ID" value="PSAMB.scaffold526size48011.g6666.t1"/>
    <property type="gene ID" value="PSAMB.scaffold526size48011.g6666"/>
</dbReference>
<keyword evidence="2" id="KW-1185">Reference proteome</keyword>
<name>A0A914WY17_9BILA</name>
<dbReference type="Proteomes" id="UP000887566">
    <property type="component" value="Unplaced"/>
</dbReference>
<feature type="compositionally biased region" description="Basic residues" evidence="1">
    <location>
        <begin position="1"/>
        <end position="14"/>
    </location>
</feature>
<dbReference type="AlphaFoldDB" id="A0A914WY17"/>
<feature type="compositionally biased region" description="Polar residues" evidence="1">
    <location>
        <begin position="33"/>
        <end position="45"/>
    </location>
</feature>
<feature type="region of interest" description="Disordered" evidence="1">
    <location>
        <begin position="1"/>
        <end position="47"/>
    </location>
</feature>
<evidence type="ECO:0000256" key="1">
    <source>
        <dbReference type="SAM" id="MobiDB-lite"/>
    </source>
</evidence>
<accession>A0A914WY17</accession>
<sequence>MRKGKGRGRSKKKKETTIELPLLQKTENERTSDTNSAQATSNAETSLMPYSGAQARDEPDANAIINYTKGDTHSIDPNGQQNFFHNHQNQGRMVGGPVHGTVNQGDHHYNLHVRI</sequence>
<proteinExistence type="predicted"/>
<evidence type="ECO:0000313" key="3">
    <source>
        <dbReference type="WBParaSite" id="PSAMB.scaffold526size48011.g6666.t1"/>
    </source>
</evidence>
<reference evidence="3" key="1">
    <citation type="submission" date="2022-11" db="UniProtKB">
        <authorList>
            <consortium name="WormBaseParasite"/>
        </authorList>
    </citation>
    <scope>IDENTIFICATION</scope>
</reference>
<evidence type="ECO:0000313" key="2">
    <source>
        <dbReference type="Proteomes" id="UP000887566"/>
    </source>
</evidence>
<protein>
    <submittedName>
        <fullName evidence="3">Uncharacterized protein</fullName>
    </submittedName>
</protein>
<organism evidence="2 3">
    <name type="scientific">Plectus sambesii</name>
    <dbReference type="NCBI Taxonomy" id="2011161"/>
    <lineage>
        <taxon>Eukaryota</taxon>
        <taxon>Metazoa</taxon>
        <taxon>Ecdysozoa</taxon>
        <taxon>Nematoda</taxon>
        <taxon>Chromadorea</taxon>
        <taxon>Plectida</taxon>
        <taxon>Plectina</taxon>
        <taxon>Plectoidea</taxon>
        <taxon>Plectidae</taxon>
        <taxon>Plectus</taxon>
    </lineage>
</organism>